<reference evidence="3 4" key="1">
    <citation type="submission" date="2024-02" db="EMBL/GenBank/DDBJ databases">
        <title>A draft genome for the cacao thread blight pathogen Marasmius crinis-equi.</title>
        <authorList>
            <person name="Cohen S.P."/>
            <person name="Baruah I.K."/>
            <person name="Amoako-Attah I."/>
            <person name="Bukari Y."/>
            <person name="Meinhardt L.W."/>
            <person name="Bailey B.A."/>
        </authorList>
    </citation>
    <scope>NUCLEOTIDE SEQUENCE [LARGE SCALE GENOMIC DNA]</scope>
    <source>
        <strain evidence="3 4">GH-76</strain>
    </source>
</reference>
<sequence length="518" mass="57896">MGQLQAARSRRTQASAEEKQLKNKVKMTQKELRDVEVQWKKVEKDAGEGKKRLEMMQGVVNERRRKVGACGWTEEMEKEGEAKLDGLNNEVERLTARRDQVHRTLGNMDFDYQMPGPHFDQRKVKGRLGTLVSLKPENYEFANALEVTAGSKLHQVVVADETVSIQAQILKFQFYVLAMSLPTEFWHGIAKRLLRNDLIRLSSTNSKGLPGSADRRTFPSLINLDAMKNLTGLQKLEIANDVFDSNIPEATKTTFFEIRVVDNQSIGITQCESSPGRDRFLKLTPHGFSKLDPYPGSTIDTVSNEVQTRLFELRLPSLRSLTLRDRIATGAGNPPSLGRGFTELIVAHNNITYLDFGYTSTRSSSLNFTDQGLDTFRAKPSLTLPRLESFCGDTSSFRILTQARLSCLSSALTKVDVGQSGTNTSVFELSGQMAPMFDAGQYLISNQGRFGALREFGLYLGDFKGVLGLGVSISVFVNLAGRLMCLSGEENRIEVWKRPFPFIDIRRGERALDSRLGC</sequence>
<dbReference type="Gene3D" id="1.20.1060.20">
    <property type="match status" value="1"/>
</dbReference>
<dbReference type="EMBL" id="JBAHYK010000021">
    <property type="protein sequence ID" value="KAL0580859.1"/>
    <property type="molecule type" value="Genomic_DNA"/>
</dbReference>
<organism evidence="3 4">
    <name type="scientific">Marasmius crinis-equi</name>
    <dbReference type="NCBI Taxonomy" id="585013"/>
    <lineage>
        <taxon>Eukaryota</taxon>
        <taxon>Fungi</taxon>
        <taxon>Dikarya</taxon>
        <taxon>Basidiomycota</taxon>
        <taxon>Agaricomycotina</taxon>
        <taxon>Agaricomycetes</taxon>
        <taxon>Agaricomycetidae</taxon>
        <taxon>Agaricales</taxon>
        <taxon>Marasmiineae</taxon>
        <taxon>Marasmiaceae</taxon>
        <taxon>Marasmius</taxon>
    </lineage>
</organism>
<protein>
    <submittedName>
        <fullName evidence="3">Structural maintenance of chromosomes protein 2</fullName>
    </submittedName>
</protein>
<name>A0ABR3FZ92_9AGAR</name>
<keyword evidence="4" id="KW-1185">Reference proteome</keyword>
<dbReference type="InterPro" id="IPR036277">
    <property type="entry name" value="SMC_hinge_sf"/>
</dbReference>
<evidence type="ECO:0000256" key="1">
    <source>
        <dbReference type="SAM" id="Coils"/>
    </source>
</evidence>
<keyword evidence="1" id="KW-0175">Coiled coil</keyword>
<gene>
    <name evidence="3" type="primary">SMC2_3</name>
    <name evidence="3" type="ORF">V5O48_001151</name>
</gene>
<accession>A0ABR3FZ92</accession>
<dbReference type="Proteomes" id="UP001465976">
    <property type="component" value="Unassembled WGS sequence"/>
</dbReference>
<comment type="caution">
    <text evidence="3">The sequence shown here is derived from an EMBL/GenBank/DDBJ whole genome shotgun (WGS) entry which is preliminary data.</text>
</comment>
<feature type="region of interest" description="Disordered" evidence="2">
    <location>
        <begin position="1"/>
        <end position="24"/>
    </location>
</feature>
<evidence type="ECO:0000313" key="4">
    <source>
        <dbReference type="Proteomes" id="UP001465976"/>
    </source>
</evidence>
<evidence type="ECO:0000256" key="2">
    <source>
        <dbReference type="SAM" id="MobiDB-lite"/>
    </source>
</evidence>
<proteinExistence type="predicted"/>
<dbReference type="SUPFAM" id="SSF75553">
    <property type="entry name" value="Smc hinge domain"/>
    <property type="match status" value="1"/>
</dbReference>
<feature type="coiled-coil region" evidence="1">
    <location>
        <begin position="77"/>
        <end position="104"/>
    </location>
</feature>
<evidence type="ECO:0000313" key="3">
    <source>
        <dbReference type="EMBL" id="KAL0580859.1"/>
    </source>
</evidence>